<evidence type="ECO:0000256" key="5">
    <source>
        <dbReference type="SAM" id="MobiDB-lite"/>
    </source>
</evidence>
<dbReference type="CDD" id="cd00165">
    <property type="entry name" value="S4"/>
    <property type="match status" value="1"/>
</dbReference>
<dbReference type="RefSeq" id="WP_018946549.1">
    <property type="nucleotide sequence ID" value="NZ_MUZR01000017.1"/>
</dbReference>
<dbReference type="PROSITE" id="PS50889">
    <property type="entry name" value="S4"/>
    <property type="match status" value="1"/>
</dbReference>
<evidence type="ECO:0000259" key="6">
    <source>
        <dbReference type="SMART" id="SM00363"/>
    </source>
</evidence>
<dbReference type="Pfam" id="PF01479">
    <property type="entry name" value="S4"/>
    <property type="match status" value="1"/>
</dbReference>
<feature type="region of interest" description="Disordered" evidence="5">
    <location>
        <begin position="78"/>
        <end position="142"/>
    </location>
</feature>
<evidence type="ECO:0000313" key="7">
    <source>
        <dbReference type="EMBL" id="OOC10402.1"/>
    </source>
</evidence>
<gene>
    <name evidence="7" type="ORF">B1A74_06315</name>
</gene>
<sequence>MSRTGAAAPASSLRLDKWLWAARFFKTRALATEAVSGGKVHVNGERCKPARKLHPGDRVRVHKGSWSMEVDVVALDDRRRPATEAEQLYTETPESREAREQEASRRRLEREARAPAPSGRPDKRERRKIRRFVRQDQGGTDE</sequence>
<proteinExistence type="inferred from homology"/>
<dbReference type="GO" id="GO:0003677">
    <property type="term" value="F:DNA binding"/>
    <property type="evidence" value="ECO:0007669"/>
    <property type="project" value="UniProtKB-KW"/>
</dbReference>
<evidence type="ECO:0000256" key="2">
    <source>
        <dbReference type="ARBA" id="ARBA00022884"/>
    </source>
</evidence>
<dbReference type="GO" id="GO:0003727">
    <property type="term" value="F:single-stranded RNA binding"/>
    <property type="evidence" value="ECO:0007669"/>
    <property type="project" value="InterPro"/>
</dbReference>
<dbReference type="SUPFAM" id="SSF55174">
    <property type="entry name" value="Alpha-L RNA-binding motif"/>
    <property type="match status" value="1"/>
</dbReference>
<dbReference type="GO" id="GO:0034605">
    <property type="term" value="P:cellular response to heat"/>
    <property type="evidence" value="ECO:0007669"/>
    <property type="project" value="InterPro"/>
</dbReference>
<evidence type="ECO:0000256" key="1">
    <source>
        <dbReference type="ARBA" id="ARBA00008396"/>
    </source>
</evidence>
<keyword evidence="2 4" id="KW-0694">RNA-binding</keyword>
<name>A0A1V2ZZ75_9GAMM</name>
<keyword evidence="3 4" id="KW-0238">DNA-binding</keyword>
<protein>
    <recommendedName>
        <fullName evidence="4">Heat shock protein 15</fullName>
    </recommendedName>
</protein>
<evidence type="ECO:0000313" key="8">
    <source>
        <dbReference type="Proteomes" id="UP000189177"/>
    </source>
</evidence>
<dbReference type="EMBL" id="MUZR01000017">
    <property type="protein sequence ID" value="OOC10402.1"/>
    <property type="molecule type" value="Genomic_DNA"/>
</dbReference>
<reference evidence="7 8" key="1">
    <citation type="submission" date="2017-02" db="EMBL/GenBank/DDBJ databases">
        <title>Genomic diversity within the haloalkaliphilic genus Thioalkalivibrio.</title>
        <authorList>
            <person name="Ahn A.-C."/>
            <person name="Meier-Kolthoff J."/>
            <person name="Overmars L."/>
            <person name="Richter M."/>
            <person name="Woyke T."/>
            <person name="Sorokin D.Y."/>
            <person name="Muyzer G."/>
        </authorList>
    </citation>
    <scope>NUCLEOTIDE SEQUENCE [LARGE SCALE GENOMIC DNA]</scope>
    <source>
        <strain evidence="7 8">HL17</strain>
    </source>
</reference>
<dbReference type="GO" id="GO:0043023">
    <property type="term" value="F:ribosomal large subunit binding"/>
    <property type="evidence" value="ECO:0007669"/>
    <property type="project" value="InterPro"/>
</dbReference>
<dbReference type="SMART" id="SM00363">
    <property type="entry name" value="S4"/>
    <property type="match status" value="1"/>
</dbReference>
<comment type="caution">
    <text evidence="7">The sequence shown here is derived from an EMBL/GenBank/DDBJ whole genome shotgun (WGS) entry which is preliminary data.</text>
</comment>
<dbReference type="Proteomes" id="UP000189177">
    <property type="component" value="Unassembled WGS sequence"/>
</dbReference>
<dbReference type="Gene3D" id="3.10.290.10">
    <property type="entry name" value="RNA-binding S4 domain"/>
    <property type="match status" value="1"/>
</dbReference>
<dbReference type="AlphaFoldDB" id="A0A1V2ZZ75"/>
<keyword evidence="8" id="KW-1185">Reference proteome</keyword>
<comment type="similarity">
    <text evidence="1 4">Belongs to the HSP15 family.</text>
</comment>
<dbReference type="OrthoDB" id="9797176at2"/>
<evidence type="ECO:0000256" key="3">
    <source>
        <dbReference type="ARBA" id="ARBA00023125"/>
    </source>
</evidence>
<evidence type="ECO:0000256" key="4">
    <source>
        <dbReference type="PIRNR" id="PIRNR016821"/>
    </source>
</evidence>
<feature type="compositionally biased region" description="Basic and acidic residues" evidence="5">
    <location>
        <begin position="93"/>
        <end position="113"/>
    </location>
</feature>
<feature type="domain" description="RNA-binding S4" evidence="6">
    <location>
        <begin position="13"/>
        <end position="79"/>
    </location>
</feature>
<dbReference type="STRING" id="252474.B1A74_06315"/>
<dbReference type="InterPro" id="IPR002942">
    <property type="entry name" value="S4_RNA-bd"/>
</dbReference>
<dbReference type="PIRSF" id="PIRSF016821">
    <property type="entry name" value="HSP15"/>
    <property type="match status" value="1"/>
</dbReference>
<organism evidence="7 8">
    <name type="scientific">Thioalkalivibrio halophilus</name>
    <dbReference type="NCBI Taxonomy" id="252474"/>
    <lineage>
        <taxon>Bacteria</taxon>
        <taxon>Pseudomonadati</taxon>
        <taxon>Pseudomonadota</taxon>
        <taxon>Gammaproteobacteria</taxon>
        <taxon>Chromatiales</taxon>
        <taxon>Ectothiorhodospiraceae</taxon>
        <taxon>Thioalkalivibrio</taxon>
    </lineage>
</organism>
<dbReference type="InterPro" id="IPR036986">
    <property type="entry name" value="S4_RNA-bd_sf"/>
</dbReference>
<accession>A0A1V2ZZ75</accession>
<dbReference type="InterPro" id="IPR025708">
    <property type="entry name" value="HSP15"/>
</dbReference>